<accession>A0A6I7D9T7</accession>
<keyword evidence="2" id="KW-1185">Reference proteome</keyword>
<organism evidence="1 2">
    <name type="scientific">Proteus columbae</name>
    <dbReference type="NCBI Taxonomy" id="1987580"/>
    <lineage>
        <taxon>Bacteria</taxon>
        <taxon>Pseudomonadati</taxon>
        <taxon>Pseudomonadota</taxon>
        <taxon>Gammaproteobacteria</taxon>
        <taxon>Enterobacterales</taxon>
        <taxon>Morganellaceae</taxon>
        <taxon>Proteus</taxon>
    </lineage>
</organism>
<dbReference type="InterPro" id="IPR004959">
    <property type="entry name" value="Bac_effector_IpgB-like"/>
</dbReference>
<dbReference type="KEGG" id="pcol:F1325_09535"/>
<gene>
    <name evidence="1" type="ORF">F1325_09535</name>
</gene>
<evidence type="ECO:0000313" key="2">
    <source>
        <dbReference type="Proteomes" id="UP000464700"/>
    </source>
</evidence>
<sequence>MTKGVFMINILNKFENKVQNTNPVFNNENLKNYLKLLDNIDDIKNTPLKDISGGYNGKKTSVNIANISKELISKIRVLYSHEEISSCKINIKNKEKSIRLLNEAYAKADNAILSWWENERRIFPSSIINRKIDNLNLNKDASANKELNIDKKLKEIIFILTSKKFNLNLDIKAAQSTIIQHLQDIPDVVKAIDELGISNDSYSKYETYCLMAEYIYNFLSENKNEVDFSKIKDAVKEIAERNLVTPKDRLTSLYSTYTLIFL</sequence>
<dbReference type="Gene3D" id="1.10.4120.20">
    <property type="match status" value="1"/>
</dbReference>
<name>A0A6I7D9T7_9GAMM</name>
<dbReference type="Pfam" id="PF03278">
    <property type="entry name" value="IpaB_EvcA"/>
    <property type="match status" value="1"/>
</dbReference>
<dbReference type="AlphaFoldDB" id="A0A6I7D9T7"/>
<dbReference type="EMBL" id="CP043925">
    <property type="protein sequence ID" value="QHN10692.1"/>
    <property type="molecule type" value="Genomic_DNA"/>
</dbReference>
<proteinExistence type="predicted"/>
<dbReference type="Proteomes" id="UP000464700">
    <property type="component" value="Chromosome"/>
</dbReference>
<evidence type="ECO:0000313" key="1">
    <source>
        <dbReference type="EMBL" id="QHN10692.1"/>
    </source>
</evidence>
<protein>
    <submittedName>
        <fullName evidence="1">Uncharacterized protein</fullName>
    </submittedName>
</protein>
<reference evidence="1 2" key="1">
    <citation type="submission" date="2019-09" db="EMBL/GenBank/DDBJ databases">
        <title>Emergence of a chromosome-mediated tetracycline resistance gene in Proteus strain.</title>
        <authorList>
            <person name="He D."/>
            <person name="Wang L."/>
        </authorList>
    </citation>
    <scope>NUCLEOTIDE SEQUENCE [LARGE SCALE GENOMIC DNA]</scope>
    <source>
        <strain evidence="1 2">T60</strain>
    </source>
</reference>